<dbReference type="Proteomes" id="UP001341840">
    <property type="component" value="Unassembled WGS sequence"/>
</dbReference>
<reference evidence="2 3" key="1">
    <citation type="journal article" date="2023" name="Plants (Basel)">
        <title>Bridging the Gap: Combining Genomics and Transcriptomics Approaches to Understand Stylosanthes scabra, an Orphan Legume from the Brazilian Caatinga.</title>
        <authorList>
            <person name="Ferreira-Neto J.R.C."/>
            <person name="da Silva M.D."/>
            <person name="Binneck E."/>
            <person name="de Melo N.F."/>
            <person name="da Silva R.H."/>
            <person name="de Melo A.L.T.M."/>
            <person name="Pandolfi V."/>
            <person name="Bustamante F.O."/>
            <person name="Brasileiro-Vidal A.C."/>
            <person name="Benko-Iseppon A.M."/>
        </authorList>
    </citation>
    <scope>NUCLEOTIDE SEQUENCE [LARGE SCALE GENOMIC DNA]</scope>
    <source>
        <tissue evidence="2">Leaves</tissue>
    </source>
</reference>
<feature type="region of interest" description="Disordered" evidence="1">
    <location>
        <begin position="49"/>
        <end position="70"/>
    </location>
</feature>
<feature type="compositionally biased region" description="Polar residues" evidence="1">
    <location>
        <begin position="51"/>
        <end position="64"/>
    </location>
</feature>
<name>A0ABU6V1N7_9FABA</name>
<feature type="non-terminal residue" evidence="2">
    <location>
        <position position="1"/>
    </location>
</feature>
<protein>
    <submittedName>
        <fullName evidence="2">Uncharacterized protein</fullName>
    </submittedName>
</protein>
<comment type="caution">
    <text evidence="2">The sequence shown here is derived from an EMBL/GenBank/DDBJ whole genome shotgun (WGS) entry which is preliminary data.</text>
</comment>
<evidence type="ECO:0000313" key="3">
    <source>
        <dbReference type="Proteomes" id="UP001341840"/>
    </source>
</evidence>
<keyword evidence="3" id="KW-1185">Reference proteome</keyword>
<sequence>EYNQIAPTHIFYRIRGRLQRYKEKQRKQRRTPRLGVEEHAYACCPFPSPRLSESTTLRRGNSADQGHAYA</sequence>
<evidence type="ECO:0000256" key="1">
    <source>
        <dbReference type="SAM" id="MobiDB-lite"/>
    </source>
</evidence>
<proteinExistence type="predicted"/>
<accession>A0ABU6V1N7</accession>
<organism evidence="2 3">
    <name type="scientific">Stylosanthes scabra</name>
    <dbReference type="NCBI Taxonomy" id="79078"/>
    <lineage>
        <taxon>Eukaryota</taxon>
        <taxon>Viridiplantae</taxon>
        <taxon>Streptophyta</taxon>
        <taxon>Embryophyta</taxon>
        <taxon>Tracheophyta</taxon>
        <taxon>Spermatophyta</taxon>
        <taxon>Magnoliopsida</taxon>
        <taxon>eudicotyledons</taxon>
        <taxon>Gunneridae</taxon>
        <taxon>Pentapetalae</taxon>
        <taxon>rosids</taxon>
        <taxon>fabids</taxon>
        <taxon>Fabales</taxon>
        <taxon>Fabaceae</taxon>
        <taxon>Papilionoideae</taxon>
        <taxon>50 kb inversion clade</taxon>
        <taxon>dalbergioids sensu lato</taxon>
        <taxon>Dalbergieae</taxon>
        <taxon>Pterocarpus clade</taxon>
        <taxon>Stylosanthes</taxon>
    </lineage>
</organism>
<evidence type="ECO:0000313" key="2">
    <source>
        <dbReference type="EMBL" id="MED6166385.1"/>
    </source>
</evidence>
<gene>
    <name evidence="2" type="ORF">PIB30_108730</name>
</gene>
<dbReference type="EMBL" id="JASCZI010126018">
    <property type="protein sequence ID" value="MED6166385.1"/>
    <property type="molecule type" value="Genomic_DNA"/>
</dbReference>